<evidence type="ECO:0000256" key="5">
    <source>
        <dbReference type="ARBA" id="ARBA00023288"/>
    </source>
</evidence>
<dbReference type="Pfam" id="PF14041">
    <property type="entry name" value="Lipoprotein_21"/>
    <property type="match status" value="1"/>
</dbReference>
<feature type="signal peptide" evidence="7">
    <location>
        <begin position="1"/>
        <end position="18"/>
    </location>
</feature>
<sequence>MHWPATVLSVAAALTVAACSPGDSTVSKTPEQTATAPAPPAASAPPQSTGPLPGPAPADDPCAIDLAAPAIAQAVSELPRDPRSGQGWSPEPLAGNYSECAQLSAVIIKANTNQANPNTRAVLFHQGKFIPTGVPDTYGFNDLDTAQTTGDTVALKYSSDMPGLDSVVRFRWNGSGVELIGNAPG</sequence>
<dbReference type="EMBL" id="UGQM01000001">
    <property type="protein sequence ID" value="STZ44983.1"/>
    <property type="molecule type" value="Genomic_DNA"/>
</dbReference>
<dbReference type="Proteomes" id="UP000254291">
    <property type="component" value="Unassembled WGS sequence"/>
</dbReference>
<dbReference type="RefSeq" id="WP_115328052.1">
    <property type="nucleotide sequence ID" value="NZ_JACKST010000049.1"/>
</dbReference>
<evidence type="ECO:0000313" key="8">
    <source>
        <dbReference type="EMBL" id="STZ44983.1"/>
    </source>
</evidence>
<proteinExistence type="predicted"/>
<accession>A0A378SQI1</accession>
<dbReference type="AlphaFoldDB" id="A0A378SQI1"/>
<keyword evidence="2 7" id="KW-0732">Signal</keyword>
<reference evidence="8 9" key="1">
    <citation type="submission" date="2018-06" db="EMBL/GenBank/DDBJ databases">
        <authorList>
            <consortium name="Pathogen Informatics"/>
            <person name="Doyle S."/>
        </authorList>
    </citation>
    <scope>NUCLEOTIDE SEQUENCE [LARGE SCALE GENOMIC DNA]</scope>
    <source>
        <strain evidence="8 9">NCTC10742</strain>
    </source>
</reference>
<dbReference type="InterPro" id="IPR025971">
    <property type="entry name" value="LppP/LprE"/>
</dbReference>
<keyword evidence="1" id="KW-1003">Cell membrane</keyword>
<keyword evidence="3" id="KW-0472">Membrane</keyword>
<evidence type="ECO:0000256" key="4">
    <source>
        <dbReference type="ARBA" id="ARBA00023139"/>
    </source>
</evidence>
<evidence type="ECO:0000313" key="9">
    <source>
        <dbReference type="Proteomes" id="UP000254291"/>
    </source>
</evidence>
<organism evidence="8 9">
    <name type="scientific">Mycolicibacterium gilvum</name>
    <dbReference type="NCBI Taxonomy" id="1804"/>
    <lineage>
        <taxon>Bacteria</taxon>
        <taxon>Bacillati</taxon>
        <taxon>Actinomycetota</taxon>
        <taxon>Actinomycetes</taxon>
        <taxon>Mycobacteriales</taxon>
        <taxon>Mycobacteriaceae</taxon>
        <taxon>Mycolicibacterium</taxon>
    </lineage>
</organism>
<keyword evidence="4" id="KW-0564">Palmitate</keyword>
<evidence type="ECO:0000256" key="7">
    <source>
        <dbReference type="SAM" id="SignalP"/>
    </source>
</evidence>
<gene>
    <name evidence="8" type="ORF">NCTC10742_04231</name>
</gene>
<evidence type="ECO:0000256" key="2">
    <source>
        <dbReference type="ARBA" id="ARBA00022729"/>
    </source>
</evidence>
<feature type="region of interest" description="Disordered" evidence="6">
    <location>
        <begin position="20"/>
        <end position="62"/>
    </location>
</feature>
<name>A0A378SQI1_9MYCO</name>
<evidence type="ECO:0000256" key="1">
    <source>
        <dbReference type="ARBA" id="ARBA00022475"/>
    </source>
</evidence>
<protein>
    <submittedName>
        <fullName evidence="8">LprE</fullName>
    </submittedName>
</protein>
<feature type="chain" id="PRO_5038392141" evidence="7">
    <location>
        <begin position="19"/>
        <end position="185"/>
    </location>
</feature>
<keyword evidence="5" id="KW-0449">Lipoprotein</keyword>
<evidence type="ECO:0000256" key="3">
    <source>
        <dbReference type="ARBA" id="ARBA00023136"/>
    </source>
</evidence>
<evidence type="ECO:0000256" key="6">
    <source>
        <dbReference type="SAM" id="MobiDB-lite"/>
    </source>
</evidence>